<protein>
    <submittedName>
        <fullName evidence="2">Probable adult brain protein 239</fullName>
    </submittedName>
</protein>
<organism evidence="2 3">
    <name type="scientific">Rhynchosporium agropyri</name>
    <dbReference type="NCBI Taxonomy" id="914238"/>
    <lineage>
        <taxon>Eukaryota</taxon>
        <taxon>Fungi</taxon>
        <taxon>Dikarya</taxon>
        <taxon>Ascomycota</taxon>
        <taxon>Pezizomycotina</taxon>
        <taxon>Leotiomycetes</taxon>
        <taxon>Helotiales</taxon>
        <taxon>Ploettnerulaceae</taxon>
        <taxon>Rhynchosporium</taxon>
    </lineage>
</organism>
<evidence type="ECO:0000313" key="3">
    <source>
        <dbReference type="Proteomes" id="UP000178912"/>
    </source>
</evidence>
<evidence type="ECO:0000259" key="1">
    <source>
        <dbReference type="Pfam" id="PF00149"/>
    </source>
</evidence>
<dbReference type="PANTHER" id="PTHR12905">
    <property type="entry name" value="METALLOPHOSPHOESTERASE"/>
    <property type="match status" value="1"/>
</dbReference>
<accession>A0A1E1K1P5</accession>
<proteinExistence type="predicted"/>
<dbReference type="GO" id="GO:0016787">
    <property type="term" value="F:hydrolase activity"/>
    <property type="evidence" value="ECO:0007669"/>
    <property type="project" value="InterPro"/>
</dbReference>
<gene>
    <name evidence="2" type="ORF">RAG0_02539</name>
</gene>
<dbReference type="InterPro" id="IPR004843">
    <property type="entry name" value="Calcineurin-like_PHP"/>
</dbReference>
<sequence>MASTRQPPKPSQWPWSRRRNKYAPPTALDSVLSSPLRFLVTIIYTILLRLRGAPFKPRDDKPRVKIVCIADTHTNTLDIPDGDVLIHAGDLTNAGSVKEIQAQLDWMESLPHREKIVIAGNHDSYFDPKSRLDEDKGKRLNFRSLHYLENQAITLRFKGGRKLNFYGAPAIPECGGSEMAFQYKRGQEPWEGRIPMETDVLITHTPPRYHLDLNLGCAGLLKEIWRVKPRLHVFGHIHSGHGRETVFWDKGQAAYERLMDQKSGGIVVDLLPSLAWWDSLMVLFYGLKGILWQRLMVGPSGGNGSLMINAALVWQTTTDLGNSPEVIEL</sequence>
<dbReference type="PANTHER" id="PTHR12905:SF18">
    <property type="entry name" value="ESTER HYDROLASE, PUTATIVE (AFU_ORTHOLOGUE AFUA_4G03130)-RELATED"/>
    <property type="match status" value="1"/>
</dbReference>
<dbReference type="EMBL" id="FJUX01000010">
    <property type="protein sequence ID" value="CZS91973.1"/>
    <property type="molecule type" value="Genomic_DNA"/>
</dbReference>
<dbReference type="Gene3D" id="3.60.21.10">
    <property type="match status" value="1"/>
</dbReference>
<reference evidence="3" key="1">
    <citation type="submission" date="2016-03" db="EMBL/GenBank/DDBJ databases">
        <authorList>
            <person name="Guldener U."/>
        </authorList>
    </citation>
    <scope>NUCLEOTIDE SEQUENCE [LARGE SCALE GENOMIC DNA]</scope>
    <source>
        <strain evidence="3">04CH-RAC-A.6.1</strain>
    </source>
</reference>
<name>A0A1E1K1P5_9HELO</name>
<dbReference type="Pfam" id="PF00149">
    <property type="entry name" value="Metallophos"/>
    <property type="match status" value="1"/>
</dbReference>
<dbReference type="SUPFAM" id="SSF56300">
    <property type="entry name" value="Metallo-dependent phosphatases"/>
    <property type="match status" value="1"/>
</dbReference>
<keyword evidence="3" id="KW-1185">Reference proteome</keyword>
<dbReference type="Proteomes" id="UP000178912">
    <property type="component" value="Unassembled WGS sequence"/>
</dbReference>
<feature type="domain" description="Calcineurin-like phosphoesterase" evidence="1">
    <location>
        <begin position="66"/>
        <end position="239"/>
    </location>
</feature>
<dbReference type="AlphaFoldDB" id="A0A1E1K1P5"/>
<dbReference type="OrthoDB" id="630188at2759"/>
<dbReference type="CDD" id="cd07379">
    <property type="entry name" value="MPP_239FB"/>
    <property type="match status" value="1"/>
</dbReference>
<dbReference type="InterPro" id="IPR029052">
    <property type="entry name" value="Metallo-depent_PP-like"/>
</dbReference>
<evidence type="ECO:0000313" key="2">
    <source>
        <dbReference type="EMBL" id="CZS91973.1"/>
    </source>
</evidence>
<dbReference type="InterPro" id="IPR051693">
    <property type="entry name" value="UPF0046_metallophosphoest"/>
</dbReference>